<evidence type="ECO:0000313" key="8">
    <source>
        <dbReference type="Proteomes" id="UP000252107"/>
    </source>
</evidence>
<evidence type="ECO:0000256" key="2">
    <source>
        <dbReference type="ARBA" id="ARBA00009773"/>
    </source>
</evidence>
<accession>A0A367QX00</accession>
<feature type="transmembrane region" description="Helical" evidence="6">
    <location>
        <begin position="202"/>
        <end position="229"/>
    </location>
</feature>
<dbReference type="InterPro" id="IPR002549">
    <property type="entry name" value="AI-2E-like"/>
</dbReference>
<name>A0A367QX00_9NOSO</name>
<dbReference type="Pfam" id="PF01594">
    <property type="entry name" value="AI-2E_transport"/>
    <property type="match status" value="1"/>
</dbReference>
<protein>
    <submittedName>
        <fullName evidence="7">AI-2E family transporter</fullName>
    </submittedName>
</protein>
<reference evidence="7" key="1">
    <citation type="submission" date="2016-04" db="EMBL/GenBank/DDBJ databases">
        <authorList>
            <person name="Tabuchi Yagui T.R."/>
        </authorList>
    </citation>
    <scope>NUCLEOTIDE SEQUENCE [LARGE SCALE GENOMIC DNA]</scope>
    <source>
        <strain evidence="7">NIES-26</strain>
    </source>
</reference>
<comment type="similarity">
    <text evidence="2">Belongs to the autoinducer-2 exporter (AI-2E) (TC 2.A.86) family.</text>
</comment>
<dbReference type="AlphaFoldDB" id="A0A367QX00"/>
<organism evidence="7 8">
    <name type="scientific">Nostoc minutum NIES-26</name>
    <dbReference type="NCBI Taxonomy" id="1844469"/>
    <lineage>
        <taxon>Bacteria</taxon>
        <taxon>Bacillati</taxon>
        <taxon>Cyanobacteriota</taxon>
        <taxon>Cyanophyceae</taxon>
        <taxon>Nostocales</taxon>
        <taxon>Nostocaceae</taxon>
        <taxon>Nostoc</taxon>
    </lineage>
</organism>
<feature type="transmembrane region" description="Helical" evidence="6">
    <location>
        <begin position="269"/>
        <end position="291"/>
    </location>
</feature>
<evidence type="ECO:0000256" key="6">
    <source>
        <dbReference type="SAM" id="Phobius"/>
    </source>
</evidence>
<feature type="transmembrane region" description="Helical" evidence="6">
    <location>
        <begin position="235"/>
        <end position="262"/>
    </location>
</feature>
<gene>
    <name evidence="7" type="ORF">A6770_23690</name>
</gene>
<evidence type="ECO:0000256" key="3">
    <source>
        <dbReference type="ARBA" id="ARBA00022692"/>
    </source>
</evidence>
<evidence type="ECO:0000256" key="1">
    <source>
        <dbReference type="ARBA" id="ARBA00004141"/>
    </source>
</evidence>
<keyword evidence="4 6" id="KW-1133">Transmembrane helix</keyword>
<feature type="transmembrane region" description="Helical" evidence="6">
    <location>
        <begin position="67"/>
        <end position="88"/>
    </location>
</feature>
<comment type="caution">
    <text evidence="7">The sequence shown here is derived from an EMBL/GenBank/DDBJ whole genome shotgun (WGS) entry which is preliminary data.</text>
</comment>
<evidence type="ECO:0000256" key="4">
    <source>
        <dbReference type="ARBA" id="ARBA00022989"/>
    </source>
</evidence>
<sequence>MANPDNTDNGWSQLTRGAPLAVIVAAVLYILCQLLPVLELLAVAALIALILRTLLRLLQKLVKSQDIAVLLLIGLIVGFIVVLATIVVPSVTFESQKLLATLPTYLNRLTGDVEQLRQRFTFIPDISQALIQLRNLTNELLSGVPVFLGQAFSLTLELVATLILALYMAYDPNSLVKGILRLVPRRHHQRFKRILKACETRLRGWIFGTGIAMIFLGAGATFGLLILGIPSALPFGIIAGLFEIIPYFGSIIGTFLPALVALSISPLKLVFVLILFLVMNQIDAHVVQPLVMGQQVNIHPVMVIVTFLVMGKLFGFIGILLAVPAAAVIITLIDEFTPEEPALEQVGIEPRTDVKLND</sequence>
<dbReference type="PANTHER" id="PTHR21716">
    <property type="entry name" value="TRANSMEMBRANE PROTEIN"/>
    <property type="match status" value="1"/>
</dbReference>
<feature type="transmembrane region" description="Helical" evidence="6">
    <location>
        <begin position="20"/>
        <end position="51"/>
    </location>
</feature>
<dbReference type="EMBL" id="LXQD01000298">
    <property type="protein sequence ID" value="RCJ28469.1"/>
    <property type="molecule type" value="Genomic_DNA"/>
</dbReference>
<dbReference type="Proteomes" id="UP000252107">
    <property type="component" value="Unassembled WGS sequence"/>
</dbReference>
<keyword evidence="8" id="KW-1185">Reference proteome</keyword>
<evidence type="ECO:0000256" key="5">
    <source>
        <dbReference type="ARBA" id="ARBA00023136"/>
    </source>
</evidence>
<comment type="subcellular location">
    <subcellularLocation>
        <location evidence="1">Membrane</location>
        <topology evidence="1">Multi-pass membrane protein</topology>
    </subcellularLocation>
</comment>
<dbReference type="GO" id="GO:0016020">
    <property type="term" value="C:membrane"/>
    <property type="evidence" value="ECO:0007669"/>
    <property type="project" value="UniProtKB-SubCell"/>
</dbReference>
<dbReference type="GO" id="GO:0055085">
    <property type="term" value="P:transmembrane transport"/>
    <property type="evidence" value="ECO:0007669"/>
    <property type="project" value="TreeGrafter"/>
</dbReference>
<feature type="transmembrane region" description="Helical" evidence="6">
    <location>
        <begin position="147"/>
        <end position="170"/>
    </location>
</feature>
<proteinExistence type="inferred from homology"/>
<dbReference type="PANTHER" id="PTHR21716:SF62">
    <property type="entry name" value="TRANSPORT PROTEIN YDBI-RELATED"/>
    <property type="match status" value="1"/>
</dbReference>
<keyword evidence="5 6" id="KW-0472">Membrane</keyword>
<feature type="transmembrane region" description="Helical" evidence="6">
    <location>
        <begin position="303"/>
        <end position="333"/>
    </location>
</feature>
<keyword evidence="3 6" id="KW-0812">Transmembrane</keyword>
<evidence type="ECO:0000313" key="7">
    <source>
        <dbReference type="EMBL" id="RCJ28469.1"/>
    </source>
</evidence>